<dbReference type="InterPro" id="IPR011051">
    <property type="entry name" value="RmlC_Cupin_sf"/>
</dbReference>
<comment type="caution">
    <text evidence="1">The sequence shown here is derived from an EMBL/GenBank/DDBJ whole genome shotgun (WGS) entry which is preliminary data.</text>
</comment>
<dbReference type="RefSeq" id="WP_034214811.1">
    <property type="nucleotide sequence ID" value="NZ_AVCK01000055.1"/>
</dbReference>
<proteinExistence type="predicted"/>
<dbReference type="PATRIC" id="fig|1384056.3.peg.2492"/>
<dbReference type="SUPFAM" id="SSF51182">
    <property type="entry name" value="RmlC-like cupins"/>
    <property type="match status" value="1"/>
</dbReference>
<protein>
    <recommendedName>
        <fullName evidence="3">HutD-family protein</fullName>
    </recommendedName>
</protein>
<evidence type="ECO:0008006" key="3">
    <source>
        <dbReference type="Google" id="ProtNLM"/>
    </source>
</evidence>
<dbReference type="PANTHER" id="PTHR37943:SF1">
    <property type="entry name" value="PROTEIN VES"/>
    <property type="match status" value="1"/>
</dbReference>
<gene>
    <name evidence="1" type="ORF">N787_04845</name>
</gene>
<dbReference type="STRING" id="1384056.N787_04845"/>
<dbReference type="eggNOG" id="COG3758">
    <property type="taxonomic scope" value="Bacteria"/>
</dbReference>
<dbReference type="Proteomes" id="UP000029393">
    <property type="component" value="Unassembled WGS sequence"/>
</dbReference>
<reference evidence="1 2" key="1">
    <citation type="submission" date="2013-09" db="EMBL/GenBank/DDBJ databases">
        <title>Genome sequencing of Arenimonas metalli.</title>
        <authorList>
            <person name="Chen F."/>
            <person name="Wang G."/>
        </authorList>
    </citation>
    <scope>NUCLEOTIDE SEQUENCE [LARGE SCALE GENOMIC DNA]</scope>
    <source>
        <strain evidence="1 2">CF5-1</strain>
    </source>
</reference>
<dbReference type="InterPro" id="IPR010282">
    <property type="entry name" value="Uncharacterised_HutD/Ves"/>
</dbReference>
<evidence type="ECO:0000313" key="2">
    <source>
        <dbReference type="Proteomes" id="UP000029393"/>
    </source>
</evidence>
<dbReference type="Pfam" id="PF05962">
    <property type="entry name" value="HutD"/>
    <property type="match status" value="1"/>
</dbReference>
<dbReference type="OrthoDB" id="9800082at2"/>
<sequence length="196" mass="22608">MRLLHLPAHEYRRERWRNERGWTREIHRHPEGAADWQWRVSIAEIDQDAPFSPFPGCDRELVLLAGEGMHLQFDDGERERVPMMPPHDRLRFAGERALHAELVDGPTHDFNLIWRREAFDATLLHRPLVGAMVFFAEPGVTWLVHLMRGQAHVKDLARPLHLAQGDSLLMTHDPDGPTRRILDGGGELLLAKLTPR</sequence>
<evidence type="ECO:0000313" key="1">
    <source>
        <dbReference type="EMBL" id="KFN42102.1"/>
    </source>
</evidence>
<dbReference type="CDD" id="cd20293">
    <property type="entry name" value="cupin_HutD_N"/>
    <property type="match status" value="1"/>
</dbReference>
<organism evidence="1 2">
    <name type="scientific">Arenimonas metalli CF5-1</name>
    <dbReference type="NCBI Taxonomy" id="1384056"/>
    <lineage>
        <taxon>Bacteria</taxon>
        <taxon>Pseudomonadati</taxon>
        <taxon>Pseudomonadota</taxon>
        <taxon>Gammaproteobacteria</taxon>
        <taxon>Lysobacterales</taxon>
        <taxon>Lysobacteraceae</taxon>
        <taxon>Arenimonas</taxon>
    </lineage>
</organism>
<name>A0A091ASH4_9GAMM</name>
<dbReference type="AlphaFoldDB" id="A0A091ASH4"/>
<dbReference type="InterPro" id="IPR014710">
    <property type="entry name" value="RmlC-like_jellyroll"/>
</dbReference>
<keyword evidence="2" id="KW-1185">Reference proteome</keyword>
<dbReference type="PANTHER" id="PTHR37943">
    <property type="entry name" value="PROTEIN VES"/>
    <property type="match status" value="1"/>
</dbReference>
<dbReference type="Gene3D" id="2.60.120.10">
    <property type="entry name" value="Jelly Rolls"/>
    <property type="match status" value="1"/>
</dbReference>
<dbReference type="EMBL" id="AVCK01000055">
    <property type="protein sequence ID" value="KFN42102.1"/>
    <property type="molecule type" value="Genomic_DNA"/>
</dbReference>
<accession>A0A091ASH4</accession>